<protein>
    <submittedName>
        <fullName evidence="2">Uncharacterized protein</fullName>
    </submittedName>
</protein>
<name>A0A1V6N1T4_METAZ</name>
<dbReference type="PANTHER" id="PTHR12697:SF5">
    <property type="entry name" value="DEOXYHYPUSINE HYDROXYLASE"/>
    <property type="match status" value="1"/>
</dbReference>
<evidence type="ECO:0000313" key="3">
    <source>
        <dbReference type="Proteomes" id="UP000191661"/>
    </source>
</evidence>
<dbReference type="EMBL" id="JXMW01000011">
    <property type="protein sequence ID" value="OQD58649.1"/>
    <property type="molecule type" value="Genomic_DNA"/>
</dbReference>
<dbReference type="PANTHER" id="PTHR12697">
    <property type="entry name" value="PBS LYASE HEAT-LIKE PROTEIN"/>
    <property type="match status" value="1"/>
</dbReference>
<sequence>MFSGEIMTKDQEKLSVDEAISKLSDDDVELRKLAVNSLEGVEDEKVIEPLIMALNDENTPVRHKAAENLGNLNGELGDLAVDRLLEVADNEEGEYKRFASFALKASGSDKAIDYFSKSINDEDFGVRKVAVRSLGELKVTSKIDDIEKIMLEEEDWGVRLAAIRALGDMEVEEAITPIKKARRKEKDKDFKKAANKAIKKIEKSIKKK</sequence>
<dbReference type="Proteomes" id="UP000191661">
    <property type="component" value="Unassembled WGS sequence"/>
</dbReference>
<dbReference type="InterPro" id="IPR021133">
    <property type="entry name" value="HEAT_type_2"/>
</dbReference>
<dbReference type="Gene3D" id="1.25.10.10">
    <property type="entry name" value="Leucine-rich Repeat Variant"/>
    <property type="match status" value="1"/>
</dbReference>
<dbReference type="InterPro" id="IPR011989">
    <property type="entry name" value="ARM-like"/>
</dbReference>
<dbReference type="InterPro" id="IPR016024">
    <property type="entry name" value="ARM-type_fold"/>
</dbReference>
<organism evidence="2 3">
    <name type="scientific">Methanobrevibacter arboriphilus JCM 13429 = DSM 1125</name>
    <dbReference type="NCBI Taxonomy" id="1300164"/>
    <lineage>
        <taxon>Archaea</taxon>
        <taxon>Methanobacteriati</taxon>
        <taxon>Methanobacteriota</taxon>
        <taxon>Methanomada group</taxon>
        <taxon>Methanobacteria</taxon>
        <taxon>Methanobacteriales</taxon>
        <taxon>Methanobacteriaceae</taxon>
        <taxon>Methanobrevibacter</taxon>
    </lineage>
</organism>
<gene>
    <name evidence="2" type="ORF">MBBAR_11c00420</name>
</gene>
<dbReference type="InterPro" id="IPR004155">
    <property type="entry name" value="PBS_lyase_HEAT"/>
</dbReference>
<proteinExistence type="predicted"/>
<comment type="function">
    <text evidence="1">Catalyzes the hydroxylation of the N(6)-(4-aminobutyl)-L-lysine intermediate produced by deoxyhypusine synthase/DHPS on a critical lysine of the eukaryotic translation initiation factor 5A/eIF-5A. This is the second step of the post-translational modification of that lysine into an unusual amino acid residue named hypusine. Hypusination is unique to mature eIF-5A factor and is essential for its function.</text>
</comment>
<dbReference type="AlphaFoldDB" id="A0A1V6N1T4"/>
<dbReference type="Pfam" id="PF13646">
    <property type="entry name" value="HEAT_2"/>
    <property type="match status" value="2"/>
</dbReference>
<keyword evidence="3" id="KW-1185">Reference proteome</keyword>
<dbReference type="GO" id="GO:0016491">
    <property type="term" value="F:oxidoreductase activity"/>
    <property type="evidence" value="ECO:0007669"/>
    <property type="project" value="TreeGrafter"/>
</dbReference>
<accession>A0A1V6N1T4</accession>
<reference evidence="2 3" key="1">
    <citation type="submission" date="2014-12" db="EMBL/GenBank/DDBJ databases">
        <title>Genome sequence of Methanobrevibacter arboriphilicus DH1, DSM1125.</title>
        <authorList>
            <person name="Poehlein A."/>
            <person name="Thauer R.K."/>
            <person name="Seedorf H."/>
            <person name="Daniel R."/>
        </authorList>
    </citation>
    <scope>NUCLEOTIDE SEQUENCE [LARGE SCALE GENOMIC DNA]</scope>
    <source>
        <strain evidence="2 3">DH1</strain>
    </source>
</reference>
<evidence type="ECO:0000256" key="1">
    <source>
        <dbReference type="ARBA" id="ARBA00045876"/>
    </source>
</evidence>
<evidence type="ECO:0000313" key="2">
    <source>
        <dbReference type="EMBL" id="OQD58649.1"/>
    </source>
</evidence>
<comment type="caution">
    <text evidence="2">The sequence shown here is derived from an EMBL/GenBank/DDBJ whole genome shotgun (WGS) entry which is preliminary data.</text>
</comment>
<dbReference type="SUPFAM" id="SSF48371">
    <property type="entry name" value="ARM repeat"/>
    <property type="match status" value="1"/>
</dbReference>
<dbReference type="PROSITE" id="PS50077">
    <property type="entry name" value="HEAT_REPEAT"/>
    <property type="match status" value="1"/>
</dbReference>
<dbReference type="SMART" id="SM00567">
    <property type="entry name" value="EZ_HEAT"/>
    <property type="match status" value="4"/>
</dbReference>